<dbReference type="Gene3D" id="1.20.890.10">
    <property type="entry name" value="cAMP-dependent protein kinase regulatory subunit, dimerization-anchoring domain"/>
    <property type="match status" value="1"/>
</dbReference>
<dbReference type="InParanoid" id="A0A6P8HPM2"/>
<dbReference type="FunCoup" id="A0A6P8HPM2">
    <property type="interactions" value="472"/>
</dbReference>
<organism evidence="2 3">
    <name type="scientific">Actinia tenebrosa</name>
    <name type="common">Australian red waratah sea anemone</name>
    <dbReference type="NCBI Taxonomy" id="6105"/>
    <lineage>
        <taxon>Eukaryota</taxon>
        <taxon>Metazoa</taxon>
        <taxon>Cnidaria</taxon>
        <taxon>Anthozoa</taxon>
        <taxon>Hexacorallia</taxon>
        <taxon>Actiniaria</taxon>
        <taxon>Actiniidae</taxon>
        <taxon>Actinia</taxon>
    </lineage>
</organism>
<gene>
    <name evidence="3" type="primary">LOC116293703</name>
</gene>
<evidence type="ECO:0000313" key="2">
    <source>
        <dbReference type="Proteomes" id="UP000515163"/>
    </source>
</evidence>
<dbReference type="PANTHER" id="PTHR31932">
    <property type="entry name" value="TUBULIN POLYGLUTAMYLASE COMPLEX SUBUNIT 1"/>
    <property type="match status" value="1"/>
</dbReference>
<proteinExistence type="predicted"/>
<accession>A0A6P8HPM2</accession>
<dbReference type="InterPro" id="IPR057632">
    <property type="entry name" value="TPGS1_C"/>
</dbReference>
<dbReference type="GeneID" id="116293703"/>
<feature type="domain" description="Tubulin polyglutamylase complex subunit 1-like C-terminal" evidence="1">
    <location>
        <begin position="66"/>
        <end position="257"/>
    </location>
</feature>
<reference evidence="3" key="1">
    <citation type="submission" date="2025-08" db="UniProtKB">
        <authorList>
            <consortium name="RefSeq"/>
        </authorList>
    </citation>
    <scope>IDENTIFICATION</scope>
    <source>
        <tissue evidence="3">Tentacle</tissue>
    </source>
</reference>
<dbReference type="OrthoDB" id="64214at2759"/>
<dbReference type="PANTHER" id="PTHR31932:SF2">
    <property type="entry name" value="TUBULIN POLYGLUTAMYLASE COMPLEX SUBUNIT 1"/>
    <property type="match status" value="1"/>
</dbReference>
<evidence type="ECO:0000259" key="1">
    <source>
        <dbReference type="Pfam" id="PF24480"/>
    </source>
</evidence>
<protein>
    <submittedName>
        <fullName evidence="3">Tubulin polyglutamylase complex subunit 1-like isoform X1</fullName>
    </submittedName>
</protein>
<dbReference type="RefSeq" id="XP_031557023.1">
    <property type="nucleotide sequence ID" value="XM_031701163.1"/>
</dbReference>
<dbReference type="KEGG" id="aten:116293703"/>
<dbReference type="CDD" id="cd22960">
    <property type="entry name" value="DD_TPGS1"/>
    <property type="match status" value="1"/>
</dbReference>
<evidence type="ECO:0000313" key="3">
    <source>
        <dbReference type="RefSeq" id="XP_031557023.1"/>
    </source>
</evidence>
<sequence length="271" mass="30518">MAVEKKSSKGNLFDDGKIDKTDSPLEFLHRTGVTSQIKEGMKLLLDNRPEDPIAFLVEYFDNQADTSTALIRAHQKLCLVPYSKPGFYDNLVDAYDLLRSQKGSSGLRGLTGKSYNDILTLLSRDLSSNEVEPLIKRITCFDYEVVRFSIFRRGVLSLLIYQDFLKLAESLYCELDLYERGKADKQLCELCLRYLKEAVTNSSLSDPISLIQAGALLSSNSFQKAALEVLYKGGHDRKILAKEDFIKSAAEIFLSQVCVDCKQRLLNNSSE</sequence>
<dbReference type="InterPro" id="IPR039235">
    <property type="entry name" value="TPGS1"/>
</dbReference>
<dbReference type="InterPro" id="IPR047502">
    <property type="entry name" value="DD_TPGS1"/>
</dbReference>
<dbReference type="Pfam" id="PF24480">
    <property type="entry name" value="TPGS1_C"/>
    <property type="match status" value="1"/>
</dbReference>
<dbReference type="AlphaFoldDB" id="A0A6P8HPM2"/>
<dbReference type="GO" id="GO:0008017">
    <property type="term" value="F:microtubule binding"/>
    <property type="evidence" value="ECO:0007669"/>
    <property type="project" value="TreeGrafter"/>
</dbReference>
<name>A0A6P8HPM2_ACTTE</name>
<dbReference type="Proteomes" id="UP000515163">
    <property type="component" value="Unplaced"/>
</dbReference>
<keyword evidence="2" id="KW-1185">Reference proteome</keyword>